<keyword evidence="1" id="KW-0472">Membrane</keyword>
<dbReference type="Proteomes" id="UP000790347">
    <property type="component" value="Unassembled WGS sequence"/>
</dbReference>
<gene>
    <name evidence="2" type="ORF">DERF_005786</name>
</gene>
<protein>
    <submittedName>
        <fullName evidence="2">Uncharacterized protein</fullName>
    </submittedName>
</protein>
<evidence type="ECO:0000256" key="1">
    <source>
        <dbReference type="SAM" id="Phobius"/>
    </source>
</evidence>
<organism evidence="2 3">
    <name type="scientific">Dermatophagoides farinae</name>
    <name type="common">American house dust mite</name>
    <dbReference type="NCBI Taxonomy" id="6954"/>
    <lineage>
        <taxon>Eukaryota</taxon>
        <taxon>Metazoa</taxon>
        <taxon>Ecdysozoa</taxon>
        <taxon>Arthropoda</taxon>
        <taxon>Chelicerata</taxon>
        <taxon>Arachnida</taxon>
        <taxon>Acari</taxon>
        <taxon>Acariformes</taxon>
        <taxon>Sarcoptiformes</taxon>
        <taxon>Astigmata</taxon>
        <taxon>Psoroptidia</taxon>
        <taxon>Analgoidea</taxon>
        <taxon>Pyroglyphidae</taxon>
        <taxon>Dermatophagoidinae</taxon>
        <taxon>Dermatophagoides</taxon>
    </lineage>
</organism>
<name>A0A922L7H7_DERFA</name>
<reference evidence="2" key="2">
    <citation type="journal article" date="2022" name="Res Sq">
        <title>Comparative Genomics Reveals Insights into the Divergent Evolution of Astigmatic Mites and Household Pest Adaptations.</title>
        <authorList>
            <person name="Xiong Q."/>
            <person name="Wan A.T.-Y."/>
            <person name="Liu X.-Y."/>
            <person name="Fung C.S.-H."/>
            <person name="Xiao X."/>
            <person name="Malainual N."/>
            <person name="Hou J."/>
            <person name="Wang L."/>
            <person name="Wang M."/>
            <person name="Yang K."/>
            <person name="Cui Y."/>
            <person name="Leung E."/>
            <person name="Nong W."/>
            <person name="Shin S.-K."/>
            <person name="Au S."/>
            <person name="Jeong K.Y."/>
            <person name="Chew F.T."/>
            <person name="Hui J."/>
            <person name="Leung T.F."/>
            <person name="Tungtrongchitr A."/>
            <person name="Zhong N."/>
            <person name="Liu Z."/>
            <person name="Tsui S."/>
        </authorList>
    </citation>
    <scope>NUCLEOTIDE SEQUENCE</scope>
    <source>
        <strain evidence="2">Derf</strain>
        <tissue evidence="2">Whole organism</tissue>
    </source>
</reference>
<dbReference type="EMBL" id="ASGP02000002">
    <property type="protein sequence ID" value="KAH9522188.1"/>
    <property type="molecule type" value="Genomic_DNA"/>
</dbReference>
<feature type="transmembrane region" description="Helical" evidence="1">
    <location>
        <begin position="38"/>
        <end position="56"/>
    </location>
</feature>
<evidence type="ECO:0000313" key="2">
    <source>
        <dbReference type="EMBL" id="KAH9522188.1"/>
    </source>
</evidence>
<comment type="caution">
    <text evidence="2">The sequence shown here is derived from an EMBL/GenBank/DDBJ whole genome shotgun (WGS) entry which is preliminary data.</text>
</comment>
<reference evidence="2" key="1">
    <citation type="submission" date="2013-05" db="EMBL/GenBank/DDBJ databases">
        <authorList>
            <person name="Yim A.K.Y."/>
            <person name="Chan T.F."/>
            <person name="Ji K.M."/>
            <person name="Liu X.Y."/>
            <person name="Zhou J.W."/>
            <person name="Li R.Q."/>
            <person name="Yang K.Y."/>
            <person name="Li J."/>
            <person name="Li M."/>
            <person name="Law P.T.W."/>
            <person name="Wu Y.L."/>
            <person name="Cai Z.L."/>
            <person name="Qin H."/>
            <person name="Bao Y."/>
            <person name="Leung R.K.K."/>
            <person name="Ng P.K.S."/>
            <person name="Zou J."/>
            <person name="Zhong X.J."/>
            <person name="Ran P.X."/>
            <person name="Zhong N.S."/>
            <person name="Liu Z.G."/>
            <person name="Tsui S.K.W."/>
        </authorList>
    </citation>
    <scope>NUCLEOTIDE SEQUENCE</scope>
    <source>
        <strain evidence="2">Derf</strain>
        <tissue evidence="2">Whole organism</tissue>
    </source>
</reference>
<sequence>MYLKKITPVSNCSTIDFSPSKKKNFFQRNSIWSKKKNICLIHVIYESINYIIISTITTKHVYISLHLLSSGLLSLNSNLLFKLRKQQR</sequence>
<accession>A0A922L7H7</accession>
<evidence type="ECO:0000313" key="3">
    <source>
        <dbReference type="Proteomes" id="UP000790347"/>
    </source>
</evidence>
<keyword evidence="1" id="KW-1133">Transmembrane helix</keyword>
<proteinExistence type="predicted"/>
<feature type="transmembrane region" description="Helical" evidence="1">
    <location>
        <begin position="62"/>
        <end position="81"/>
    </location>
</feature>
<keyword evidence="3" id="KW-1185">Reference proteome</keyword>
<dbReference type="AlphaFoldDB" id="A0A922L7H7"/>
<keyword evidence="1" id="KW-0812">Transmembrane</keyword>